<dbReference type="Proteomes" id="UP000000763">
    <property type="component" value="Chromosome 3"/>
</dbReference>
<reference evidence="2" key="2">
    <citation type="journal article" date="2008" name="Nucleic Acids Res.">
        <title>The rice annotation project database (RAP-DB): 2008 update.</title>
        <authorList>
            <consortium name="The rice annotation project (RAP)"/>
        </authorList>
    </citation>
    <scope>GENOME REANNOTATION</scope>
    <source>
        <strain evidence="2">cv. Nipponbare</strain>
    </source>
</reference>
<dbReference type="AlphaFoldDB" id="C7J0L5"/>
<organism evidence="1 2">
    <name type="scientific">Oryza sativa subsp. japonica</name>
    <name type="common">Rice</name>
    <dbReference type="NCBI Taxonomy" id="39947"/>
    <lineage>
        <taxon>Eukaryota</taxon>
        <taxon>Viridiplantae</taxon>
        <taxon>Streptophyta</taxon>
        <taxon>Embryophyta</taxon>
        <taxon>Tracheophyta</taxon>
        <taxon>Spermatophyta</taxon>
        <taxon>Magnoliopsida</taxon>
        <taxon>Liliopsida</taxon>
        <taxon>Poales</taxon>
        <taxon>Poaceae</taxon>
        <taxon>BOP clade</taxon>
        <taxon>Oryzoideae</taxon>
        <taxon>Oryzeae</taxon>
        <taxon>Oryzinae</taxon>
        <taxon>Oryza</taxon>
        <taxon>Oryza sativa</taxon>
    </lineage>
</organism>
<protein>
    <submittedName>
        <fullName evidence="1">Os03g0243350 protein</fullName>
    </submittedName>
</protein>
<dbReference type="EMBL" id="AP008209">
    <property type="protein sequence ID" value="BAH92070.1"/>
    <property type="molecule type" value="Genomic_DNA"/>
</dbReference>
<dbReference type="HOGENOM" id="CLU_2339717_0_0_1"/>
<evidence type="ECO:0000313" key="1">
    <source>
        <dbReference type="EMBL" id="BAH92070.1"/>
    </source>
</evidence>
<gene>
    <name evidence="1" type="ordered locus">Os03g0243350</name>
</gene>
<dbReference type="KEGG" id="dosa:Os03g0243350"/>
<accession>C7J0L5</accession>
<evidence type="ECO:0000313" key="2">
    <source>
        <dbReference type="Proteomes" id="UP000000763"/>
    </source>
</evidence>
<name>C7J0L5_ORYSJ</name>
<sequence length="102" mass="11681">MNEAELLRTAIKSISAAPVTLERATSHGPSATTWRKALAPQLDLAPAPRVCLKGKRKWEREKGERRRKGRREDNMWALHVNGTLKINDKWVPYIYFLNSKAL</sequence>
<reference evidence="1 2" key="1">
    <citation type="journal article" date="2005" name="Nature">
        <title>The map-based sequence of the rice genome.</title>
        <authorList>
            <consortium name="International rice genome sequencing project (IRGSP)"/>
            <person name="Matsumoto T."/>
            <person name="Wu J."/>
            <person name="Kanamori H."/>
            <person name="Katayose Y."/>
            <person name="Fujisawa M."/>
            <person name="Namiki N."/>
            <person name="Mizuno H."/>
            <person name="Yamamoto K."/>
            <person name="Antonio B.A."/>
            <person name="Baba T."/>
            <person name="Sakata K."/>
            <person name="Nagamura Y."/>
            <person name="Aoki H."/>
            <person name="Arikawa K."/>
            <person name="Arita K."/>
            <person name="Bito T."/>
            <person name="Chiden Y."/>
            <person name="Fujitsuka N."/>
            <person name="Fukunaka R."/>
            <person name="Hamada M."/>
            <person name="Harada C."/>
            <person name="Hayashi A."/>
            <person name="Hijishita S."/>
            <person name="Honda M."/>
            <person name="Hosokawa S."/>
            <person name="Ichikawa Y."/>
            <person name="Idonuma A."/>
            <person name="Iijima M."/>
            <person name="Ikeda M."/>
            <person name="Ikeno M."/>
            <person name="Ito K."/>
            <person name="Ito S."/>
            <person name="Ito T."/>
            <person name="Ito Y."/>
            <person name="Ito Y."/>
            <person name="Iwabuchi A."/>
            <person name="Kamiya K."/>
            <person name="Karasawa W."/>
            <person name="Kurita K."/>
            <person name="Katagiri S."/>
            <person name="Kikuta A."/>
            <person name="Kobayashi H."/>
            <person name="Kobayashi N."/>
            <person name="Machita K."/>
            <person name="Maehara T."/>
            <person name="Masukawa M."/>
            <person name="Mizubayashi T."/>
            <person name="Mukai Y."/>
            <person name="Nagasaki H."/>
            <person name="Nagata Y."/>
            <person name="Naito S."/>
            <person name="Nakashima M."/>
            <person name="Nakama Y."/>
            <person name="Nakamichi Y."/>
            <person name="Nakamura M."/>
            <person name="Meguro A."/>
            <person name="Negishi M."/>
            <person name="Ohta I."/>
            <person name="Ohta T."/>
            <person name="Okamoto M."/>
            <person name="Ono N."/>
            <person name="Saji S."/>
            <person name="Sakaguchi M."/>
            <person name="Sakai K."/>
            <person name="Shibata M."/>
            <person name="Shimokawa T."/>
            <person name="Song J."/>
            <person name="Takazaki Y."/>
            <person name="Terasawa K."/>
            <person name="Tsugane M."/>
            <person name="Tsuji K."/>
            <person name="Ueda S."/>
            <person name="Waki K."/>
            <person name="Yamagata H."/>
            <person name="Yamamoto M."/>
            <person name="Yamamoto S."/>
            <person name="Yamane H."/>
            <person name="Yoshiki S."/>
            <person name="Yoshihara R."/>
            <person name="Yukawa K."/>
            <person name="Zhong H."/>
            <person name="Yano M."/>
            <person name="Yuan Q."/>
            <person name="Ouyang S."/>
            <person name="Liu J."/>
            <person name="Jones K.M."/>
            <person name="Gansberger K."/>
            <person name="Moffat K."/>
            <person name="Hill J."/>
            <person name="Bera J."/>
            <person name="Fadrosh D."/>
            <person name="Jin S."/>
            <person name="Johri S."/>
            <person name="Kim M."/>
            <person name="Overton L."/>
            <person name="Reardon M."/>
            <person name="Tsitrin T."/>
            <person name="Vuong H."/>
            <person name="Weaver B."/>
            <person name="Ciecko A."/>
            <person name="Tallon L."/>
            <person name="Jackson J."/>
            <person name="Pai G."/>
            <person name="Aken S.V."/>
            <person name="Utterback T."/>
            <person name="Reidmuller S."/>
            <person name="Feldblyum T."/>
            <person name="Hsiao J."/>
            <person name="Zismann V."/>
            <person name="Iobst S."/>
            <person name="de Vazeille A.R."/>
            <person name="Buell C.R."/>
            <person name="Ying K."/>
            <person name="Li Y."/>
            <person name="Lu T."/>
            <person name="Huang Y."/>
            <person name="Zhao Q."/>
            <person name="Feng Q."/>
            <person name="Zhang L."/>
            <person name="Zhu J."/>
            <person name="Weng Q."/>
            <person name="Mu J."/>
            <person name="Lu Y."/>
            <person name="Fan D."/>
            <person name="Liu Y."/>
            <person name="Guan J."/>
            <person name="Zhang Y."/>
            <person name="Yu S."/>
            <person name="Liu X."/>
            <person name="Zhang Y."/>
            <person name="Hong G."/>
            <person name="Han B."/>
            <person name="Choisne N."/>
            <person name="Demange N."/>
            <person name="Orjeda G."/>
            <person name="Samain S."/>
            <person name="Cattolico L."/>
            <person name="Pelletier E."/>
            <person name="Couloux A."/>
            <person name="Segurens B."/>
            <person name="Wincker P."/>
            <person name="D'Hont A."/>
            <person name="Scarpelli C."/>
            <person name="Weissenbach J."/>
            <person name="Salanoubat M."/>
            <person name="Quetier F."/>
            <person name="Yu Y."/>
            <person name="Kim H.R."/>
            <person name="Rambo T."/>
            <person name="Currie J."/>
            <person name="Collura K."/>
            <person name="Luo M."/>
            <person name="Yang T."/>
            <person name="Ammiraju J.S.S."/>
            <person name="Engler F."/>
            <person name="Soderlund C."/>
            <person name="Wing R.A."/>
            <person name="Palmer L.E."/>
            <person name="de la Bastide M."/>
            <person name="Spiegel L."/>
            <person name="Nascimento L."/>
            <person name="Zutavern T."/>
            <person name="O'Shaughnessy A."/>
            <person name="Dike S."/>
            <person name="Dedhia N."/>
            <person name="Preston R."/>
            <person name="Balija V."/>
            <person name="McCombie W.R."/>
            <person name="Chow T."/>
            <person name="Chen H."/>
            <person name="Chung M."/>
            <person name="Chen C."/>
            <person name="Shaw J."/>
            <person name="Wu H."/>
            <person name="Hsiao K."/>
            <person name="Chao Y."/>
            <person name="Chu M."/>
            <person name="Cheng C."/>
            <person name="Hour A."/>
            <person name="Lee P."/>
            <person name="Lin S."/>
            <person name="Lin Y."/>
            <person name="Liou J."/>
            <person name="Liu S."/>
            <person name="Hsing Y."/>
            <person name="Raghuvanshi S."/>
            <person name="Mohanty A."/>
            <person name="Bharti A.K."/>
            <person name="Gaur A."/>
            <person name="Gupta V."/>
            <person name="Kumar D."/>
            <person name="Ravi V."/>
            <person name="Vij S."/>
            <person name="Kapur A."/>
            <person name="Khurana P."/>
            <person name="Khurana P."/>
            <person name="Khurana J.P."/>
            <person name="Tyagi A.K."/>
            <person name="Gaikwad K."/>
            <person name="Singh A."/>
            <person name="Dalal V."/>
            <person name="Srivastava S."/>
            <person name="Dixit A."/>
            <person name="Pal A.K."/>
            <person name="Ghazi I.A."/>
            <person name="Yadav M."/>
            <person name="Pandit A."/>
            <person name="Bhargava A."/>
            <person name="Sureshbabu K."/>
            <person name="Batra K."/>
            <person name="Sharma T.R."/>
            <person name="Mohapatra T."/>
            <person name="Singh N.K."/>
            <person name="Messing J."/>
            <person name="Nelson A.B."/>
            <person name="Fuks G."/>
            <person name="Kavchok S."/>
            <person name="Keizer G."/>
            <person name="Linton E."/>
            <person name="Llaca V."/>
            <person name="Song R."/>
            <person name="Tanyolac B."/>
            <person name="Young S."/>
            <person name="Ho-Il K."/>
            <person name="Hahn J.H."/>
            <person name="Sangsakoo G."/>
            <person name="Vanavichit A."/>
            <person name="de Mattos Luiz.A.T."/>
            <person name="Zimmer P.D."/>
            <person name="Malone G."/>
            <person name="Dellagostin O."/>
            <person name="de Oliveira A.C."/>
            <person name="Bevan M."/>
            <person name="Bancroft I."/>
            <person name="Minx P."/>
            <person name="Cordum H."/>
            <person name="Wilson R."/>
            <person name="Cheng Z."/>
            <person name="Jin W."/>
            <person name="Jiang J."/>
            <person name="Leong S.A."/>
            <person name="Iwama H."/>
            <person name="Gojobori T."/>
            <person name="Itoh T."/>
            <person name="Niimura Y."/>
            <person name="Fujii Y."/>
            <person name="Habara T."/>
            <person name="Sakai H."/>
            <person name="Sato Y."/>
            <person name="Wilson G."/>
            <person name="Kumar K."/>
            <person name="McCouch S."/>
            <person name="Juretic N."/>
            <person name="Hoen D."/>
            <person name="Wright S."/>
            <person name="Bruskiewich R."/>
            <person name="Bureau T."/>
            <person name="Miyao A."/>
            <person name="Hirochika H."/>
            <person name="Nishikawa T."/>
            <person name="Kadowaki K."/>
            <person name="Sugiura M."/>
            <person name="Burr B."/>
            <person name="Sasaki T."/>
        </authorList>
    </citation>
    <scope>NUCLEOTIDE SEQUENCE [LARGE SCALE GENOMIC DNA]</scope>
    <source>
        <strain evidence="2">cv. Nipponbare</strain>
    </source>
</reference>
<proteinExistence type="predicted"/>